<dbReference type="InterPro" id="IPR036397">
    <property type="entry name" value="RNaseH_sf"/>
</dbReference>
<keyword evidence="2" id="KW-0548">Nucleotidyltransferase</keyword>
<dbReference type="Gene3D" id="3.30.420.10">
    <property type="entry name" value="Ribonuclease H-like superfamily/Ribonuclease H"/>
    <property type="match status" value="1"/>
</dbReference>
<keyword evidence="6" id="KW-0695">RNA-directed DNA polymerase</keyword>
<dbReference type="InterPro" id="IPR012337">
    <property type="entry name" value="RNaseH-like_sf"/>
</dbReference>
<dbReference type="GO" id="GO:0004523">
    <property type="term" value="F:RNA-DNA hybrid ribonuclease activity"/>
    <property type="evidence" value="ECO:0007669"/>
    <property type="project" value="InterPro"/>
</dbReference>
<dbReference type="GO" id="GO:0003964">
    <property type="term" value="F:RNA-directed DNA polymerase activity"/>
    <property type="evidence" value="ECO:0007669"/>
    <property type="project" value="UniProtKB-KW"/>
</dbReference>
<evidence type="ECO:0000256" key="6">
    <source>
        <dbReference type="ARBA" id="ARBA00022918"/>
    </source>
</evidence>
<keyword evidence="4" id="KW-0255">Endonuclease</keyword>
<dbReference type="SUPFAM" id="SSF53098">
    <property type="entry name" value="Ribonuclease H-like"/>
    <property type="match status" value="1"/>
</dbReference>
<proteinExistence type="predicted"/>
<dbReference type="Proteomes" id="UP001497516">
    <property type="component" value="Chromosome 3"/>
</dbReference>
<dbReference type="InterPro" id="IPR043502">
    <property type="entry name" value="DNA/RNA_pol_sf"/>
</dbReference>
<feature type="domain" description="RNase H type-1" evidence="7">
    <location>
        <begin position="95"/>
        <end position="155"/>
    </location>
</feature>
<organism evidence="8 9">
    <name type="scientific">Linum trigynum</name>
    <dbReference type="NCBI Taxonomy" id="586398"/>
    <lineage>
        <taxon>Eukaryota</taxon>
        <taxon>Viridiplantae</taxon>
        <taxon>Streptophyta</taxon>
        <taxon>Embryophyta</taxon>
        <taxon>Tracheophyta</taxon>
        <taxon>Spermatophyta</taxon>
        <taxon>Magnoliopsida</taxon>
        <taxon>eudicotyledons</taxon>
        <taxon>Gunneridae</taxon>
        <taxon>Pentapetalae</taxon>
        <taxon>rosids</taxon>
        <taxon>fabids</taxon>
        <taxon>Malpighiales</taxon>
        <taxon>Linaceae</taxon>
        <taxon>Linum</taxon>
    </lineage>
</organism>
<reference evidence="8 9" key="1">
    <citation type="submission" date="2024-04" db="EMBL/GenBank/DDBJ databases">
        <authorList>
            <person name="Fracassetti M."/>
        </authorList>
    </citation>
    <scope>NUCLEOTIDE SEQUENCE [LARGE SCALE GENOMIC DNA]</scope>
</reference>
<protein>
    <recommendedName>
        <fullName evidence="7">RNase H type-1 domain-containing protein</fullName>
    </recommendedName>
</protein>
<dbReference type="PROSITE" id="PS50879">
    <property type="entry name" value="RNASE_H_1"/>
    <property type="match status" value="1"/>
</dbReference>
<dbReference type="InterPro" id="IPR002156">
    <property type="entry name" value="RNaseH_domain"/>
</dbReference>
<dbReference type="AlphaFoldDB" id="A0AAV2DSM7"/>
<keyword evidence="9" id="KW-1185">Reference proteome</keyword>
<dbReference type="GO" id="GO:0003676">
    <property type="term" value="F:nucleic acid binding"/>
    <property type="evidence" value="ECO:0007669"/>
    <property type="project" value="InterPro"/>
</dbReference>
<name>A0AAV2DSM7_9ROSI</name>
<keyword evidence="5" id="KW-0378">Hydrolase</keyword>
<evidence type="ECO:0000259" key="7">
    <source>
        <dbReference type="PROSITE" id="PS50879"/>
    </source>
</evidence>
<sequence length="155" mass="16713">MLAGAETRYSPIEKAALALVNASQKLRPYFQSHAITVLTNLPLKRILSSMEVSGRMTKWAVELSEYDIQYASKPAIKAQVLADFVAEGVTLCDKNDEAWEIYVDGAASKHGAGAGVVVKMPTGAIHEIAIRFQTLKTNNASEYEAILAGLTAAET</sequence>
<evidence type="ECO:0000313" key="9">
    <source>
        <dbReference type="Proteomes" id="UP001497516"/>
    </source>
</evidence>
<dbReference type="SUPFAM" id="SSF56672">
    <property type="entry name" value="DNA/RNA polymerases"/>
    <property type="match status" value="1"/>
</dbReference>
<evidence type="ECO:0000256" key="4">
    <source>
        <dbReference type="ARBA" id="ARBA00022759"/>
    </source>
</evidence>
<evidence type="ECO:0000256" key="3">
    <source>
        <dbReference type="ARBA" id="ARBA00022722"/>
    </source>
</evidence>
<evidence type="ECO:0000313" key="8">
    <source>
        <dbReference type="EMBL" id="CAL1376418.1"/>
    </source>
</evidence>
<dbReference type="PANTHER" id="PTHR48475:SF2">
    <property type="entry name" value="RIBONUCLEASE H"/>
    <property type="match status" value="1"/>
</dbReference>
<accession>A0AAV2DSM7</accession>
<keyword evidence="1" id="KW-0808">Transferase</keyword>
<gene>
    <name evidence="8" type="ORF">LTRI10_LOCUS18148</name>
</gene>
<evidence type="ECO:0000256" key="1">
    <source>
        <dbReference type="ARBA" id="ARBA00022679"/>
    </source>
</evidence>
<dbReference type="PANTHER" id="PTHR48475">
    <property type="entry name" value="RIBONUCLEASE H"/>
    <property type="match status" value="1"/>
</dbReference>
<dbReference type="InterPro" id="IPR041373">
    <property type="entry name" value="RT_RNaseH"/>
</dbReference>
<evidence type="ECO:0000256" key="5">
    <source>
        <dbReference type="ARBA" id="ARBA00022801"/>
    </source>
</evidence>
<keyword evidence="3" id="KW-0540">Nuclease</keyword>
<evidence type="ECO:0000256" key="2">
    <source>
        <dbReference type="ARBA" id="ARBA00022695"/>
    </source>
</evidence>
<dbReference type="Pfam" id="PF17917">
    <property type="entry name" value="RT_RNaseH"/>
    <property type="match status" value="1"/>
</dbReference>
<dbReference type="EMBL" id="OZ034816">
    <property type="protein sequence ID" value="CAL1376418.1"/>
    <property type="molecule type" value="Genomic_DNA"/>
</dbReference>